<evidence type="ECO:0000313" key="2">
    <source>
        <dbReference type="Proteomes" id="UP001239462"/>
    </source>
</evidence>
<dbReference type="Proteomes" id="UP001239462">
    <property type="component" value="Unassembled WGS sequence"/>
</dbReference>
<gene>
    <name evidence="1" type="ORF">QTN89_28230</name>
</gene>
<evidence type="ECO:0000313" key="1">
    <source>
        <dbReference type="EMBL" id="MDM4019376.1"/>
    </source>
</evidence>
<protein>
    <submittedName>
        <fullName evidence="1">Uncharacterized protein</fullName>
    </submittedName>
</protein>
<organism evidence="1 2">
    <name type="scientific">Roseiconus lacunae</name>
    <dbReference type="NCBI Taxonomy" id="2605694"/>
    <lineage>
        <taxon>Bacteria</taxon>
        <taxon>Pseudomonadati</taxon>
        <taxon>Planctomycetota</taxon>
        <taxon>Planctomycetia</taxon>
        <taxon>Pirellulales</taxon>
        <taxon>Pirellulaceae</taxon>
        <taxon>Roseiconus</taxon>
    </lineage>
</organism>
<proteinExistence type="predicted"/>
<dbReference type="RefSeq" id="WP_289167518.1">
    <property type="nucleotide sequence ID" value="NZ_JASZZN010000041.1"/>
</dbReference>
<name>A0ABT7PSS6_9BACT</name>
<reference evidence="1 2" key="1">
    <citation type="submission" date="2023-06" db="EMBL/GenBank/DDBJ databases">
        <title>Roseiconus lacunae JC819 isolated from Gulf of Mannar region, Tamil Nadu.</title>
        <authorList>
            <person name="Pk S."/>
            <person name="Ch S."/>
            <person name="Ch V.R."/>
        </authorList>
    </citation>
    <scope>NUCLEOTIDE SEQUENCE [LARGE SCALE GENOMIC DNA]</scope>
    <source>
        <strain evidence="1 2">JC819</strain>
    </source>
</reference>
<accession>A0ABT7PSS6</accession>
<sequence>MSTMTSRQQLSLAFDACLVKNPEEIESQFGRLLIPRMELVSGNNSKVRRGFEPLLAIAENVPRPVFAIGSYLEYEAARRGIDFSLFPASRCSPIQLSPPGLATPLPVAASFISNGVSGVIRHEDQLHVLDLAAAVAAGLKNHVVYFLSPRRSQLRSLAKRLANLGVPYLLMEESGQVPDDYFDDEREEFKPIVVLSTFIGVHSDHFTQSNVAIFLNSADVTHQRASFMLAQPDLRPRFFAFQKQSTKLSPRESTAIGAMFGPRVLDVARTGSVRRPMNHSFVDYQDGGRHGDALSADAVARLFSYVATIANGMLGSRVTNRQFRPVARWLRENEIESPQIAIVASSPKTAIEVAKRLPTWALATQVAQVDPMFERLSQADRERLVAGKRRLDRRNGDGLITTVTAMDDAASTFCPDIVLWVSPSPEPPKFPDAWAYQTPGTPRPLLIVDVKDRRVTEPKDLLRRNREYDRRDIFEVGVGAVEGRIRRFWNNQLRWRREAT</sequence>
<keyword evidence="2" id="KW-1185">Reference proteome</keyword>
<dbReference type="EMBL" id="JASZZN010000041">
    <property type="protein sequence ID" value="MDM4019376.1"/>
    <property type="molecule type" value="Genomic_DNA"/>
</dbReference>
<comment type="caution">
    <text evidence="1">The sequence shown here is derived from an EMBL/GenBank/DDBJ whole genome shotgun (WGS) entry which is preliminary data.</text>
</comment>